<dbReference type="CDD" id="cd01164">
    <property type="entry name" value="FruK_PfkB_like"/>
    <property type="match status" value="1"/>
</dbReference>
<dbReference type="NCBIfam" id="TIGR03168">
    <property type="entry name" value="1-PFK"/>
    <property type="match status" value="1"/>
</dbReference>
<comment type="pathway">
    <text evidence="7 9">Carbohydrate metabolism; D-tagatose 6-phosphate degradation; D-glyceraldehyde 3-phosphate and glycerone phosphate from D-tagatose 6-phosphate: step 1/2.</text>
</comment>
<reference evidence="11" key="2">
    <citation type="submission" date="2015-04" db="EMBL/GenBank/DDBJ databases">
        <title>Carnobacterium maltaromaticum LMA28 plasmids.</title>
        <authorList>
            <person name="Cailliez-Grimal C."/>
            <person name="Iskandar C."/>
        </authorList>
    </citation>
    <scope>NUCLEOTIDE SEQUENCE [LARGE SCALE GENOMIC DNA]</scope>
    <source>
        <strain evidence="11">LMA28</strain>
        <plasmid evidence="11">megaplasmid</plasmid>
    </source>
</reference>
<comment type="similarity">
    <text evidence="7 9">Belongs to the carbohydrate kinase PfkB family. LacC subfamily.</text>
</comment>
<dbReference type="PANTHER" id="PTHR46566">
    <property type="entry name" value="1-PHOSPHOFRUCTOKINASE-RELATED"/>
    <property type="match status" value="1"/>
</dbReference>
<geneLocation type="plasmid" evidence="11">
    <name>megaplasmid</name>
</geneLocation>
<dbReference type="NCBIfam" id="NF010033">
    <property type="entry name" value="PRK13508.1"/>
    <property type="match status" value="1"/>
</dbReference>
<dbReference type="GO" id="GO:2001059">
    <property type="term" value="P:D-tagatose 6-phosphate catabolic process"/>
    <property type="evidence" value="ECO:0007669"/>
    <property type="project" value="UniProtKB-UniRule"/>
</dbReference>
<keyword evidence="2 7" id="KW-0808">Transferase</keyword>
<keyword evidence="5 7" id="KW-0418">Kinase</keyword>
<gene>
    <name evidence="7 11" type="primary">lacC</name>
    <name evidence="11" type="ORF">BN424_mp0082</name>
</gene>
<dbReference type="InterPro" id="IPR002173">
    <property type="entry name" value="Carboh/pur_kinase_PfkB_CS"/>
</dbReference>
<evidence type="ECO:0000313" key="11">
    <source>
        <dbReference type="EMBL" id="CRI06624.1"/>
    </source>
</evidence>
<evidence type="ECO:0000256" key="1">
    <source>
        <dbReference type="ARBA" id="ARBA00005380"/>
    </source>
</evidence>
<dbReference type="InterPro" id="IPR029056">
    <property type="entry name" value="Ribokinase-like"/>
</dbReference>
<keyword evidence="3 7" id="KW-0423">Lactose metabolism</keyword>
<dbReference type="HAMAP" id="MF_01557">
    <property type="entry name" value="LacC"/>
    <property type="match status" value="1"/>
</dbReference>
<dbReference type="GO" id="GO:0008443">
    <property type="term" value="F:phosphofructokinase activity"/>
    <property type="evidence" value="ECO:0007669"/>
    <property type="project" value="TreeGrafter"/>
</dbReference>
<dbReference type="InterPro" id="IPR011611">
    <property type="entry name" value="PfkB_dom"/>
</dbReference>
<keyword evidence="6 7" id="KW-0067">ATP-binding</keyword>
<dbReference type="GO" id="GO:0044281">
    <property type="term" value="P:small molecule metabolic process"/>
    <property type="evidence" value="ECO:0007669"/>
    <property type="project" value="UniProtKB-ARBA"/>
</dbReference>
<keyword evidence="11" id="KW-0614">Plasmid</keyword>
<name>A0A1Z5AYN2_CARML</name>
<accession>A0A1Z5AYN2</accession>
<evidence type="ECO:0000256" key="8">
    <source>
        <dbReference type="NCBIfam" id="TIGR01231"/>
    </source>
</evidence>
<dbReference type="UniPathway" id="UPA00704">
    <property type="reaction ID" value="UER00715"/>
</dbReference>
<evidence type="ECO:0000259" key="10">
    <source>
        <dbReference type="Pfam" id="PF00294"/>
    </source>
</evidence>
<dbReference type="GO" id="GO:0019512">
    <property type="term" value="P:lactose catabolic process via tagatose-6-phosphate"/>
    <property type="evidence" value="ECO:0007669"/>
    <property type="project" value="InterPro"/>
</dbReference>
<dbReference type="AlphaFoldDB" id="A0A1Z5AYN2"/>
<dbReference type="SUPFAM" id="SSF53613">
    <property type="entry name" value="Ribokinase-like"/>
    <property type="match status" value="1"/>
</dbReference>
<proteinExistence type="inferred from homology"/>
<dbReference type="GO" id="GO:0005524">
    <property type="term" value="F:ATP binding"/>
    <property type="evidence" value="ECO:0007669"/>
    <property type="project" value="UniProtKB-KW"/>
</dbReference>
<comment type="catalytic activity">
    <reaction evidence="7 9">
        <text>D-tagatofuranose 6-phosphate + ATP = D-tagatofuranose 1,6-bisphosphate + ADP + H(+)</text>
        <dbReference type="Rhea" id="RHEA:12420"/>
        <dbReference type="ChEBI" id="CHEBI:15378"/>
        <dbReference type="ChEBI" id="CHEBI:30616"/>
        <dbReference type="ChEBI" id="CHEBI:58694"/>
        <dbReference type="ChEBI" id="CHEBI:58695"/>
        <dbReference type="ChEBI" id="CHEBI:456216"/>
        <dbReference type="EC" id="2.7.1.144"/>
    </reaction>
</comment>
<protein>
    <recommendedName>
        <fullName evidence="7 8">Tagatose-6-phosphate kinase</fullName>
        <ecNumber evidence="7 8">2.7.1.144</ecNumber>
    </recommendedName>
    <alternativeName>
        <fullName evidence="7">Phosphotagatokinase</fullName>
    </alternativeName>
</protein>
<dbReference type="NCBIfam" id="TIGR01231">
    <property type="entry name" value="lacC"/>
    <property type="match status" value="1"/>
</dbReference>
<feature type="domain" description="Carbohydrate kinase PfkB" evidence="10">
    <location>
        <begin position="7"/>
        <end position="292"/>
    </location>
</feature>
<dbReference type="GO" id="GO:0005829">
    <property type="term" value="C:cytosol"/>
    <property type="evidence" value="ECO:0007669"/>
    <property type="project" value="TreeGrafter"/>
</dbReference>
<dbReference type="EMBL" id="LN846931">
    <property type="protein sequence ID" value="CRI06624.1"/>
    <property type="molecule type" value="Genomic_DNA"/>
</dbReference>
<comment type="similarity">
    <text evidence="1">Belongs to the carbohydrate kinase pfkB family.</text>
</comment>
<dbReference type="Pfam" id="PF00294">
    <property type="entry name" value="PfkB"/>
    <property type="match status" value="1"/>
</dbReference>
<organism evidence="11">
    <name type="scientific">Carnobacterium maltaromaticum</name>
    <name type="common">Carnobacterium piscicola</name>
    <dbReference type="NCBI Taxonomy" id="2751"/>
    <lineage>
        <taxon>Bacteria</taxon>
        <taxon>Bacillati</taxon>
        <taxon>Bacillota</taxon>
        <taxon>Bacilli</taxon>
        <taxon>Lactobacillales</taxon>
        <taxon>Carnobacteriaceae</taxon>
        <taxon>Carnobacterium</taxon>
    </lineage>
</organism>
<evidence type="ECO:0000256" key="5">
    <source>
        <dbReference type="ARBA" id="ARBA00022777"/>
    </source>
</evidence>
<dbReference type="GO" id="GO:0009024">
    <property type="term" value="F:tagatose-6-phosphate kinase activity"/>
    <property type="evidence" value="ECO:0007669"/>
    <property type="project" value="UniProtKB-UniRule"/>
</dbReference>
<dbReference type="Gene3D" id="3.40.1190.20">
    <property type="match status" value="1"/>
</dbReference>
<dbReference type="PROSITE" id="PS00584">
    <property type="entry name" value="PFKB_KINASES_2"/>
    <property type="match status" value="1"/>
</dbReference>
<dbReference type="PIRSF" id="PIRSF000535">
    <property type="entry name" value="1PFK/6PFK/LacC"/>
    <property type="match status" value="1"/>
</dbReference>
<dbReference type="PANTHER" id="PTHR46566:SF5">
    <property type="entry name" value="1-PHOSPHOFRUCTOKINASE"/>
    <property type="match status" value="1"/>
</dbReference>
<dbReference type="FunFam" id="3.40.1190.20:FF:000001">
    <property type="entry name" value="Phosphofructokinase"/>
    <property type="match status" value="1"/>
</dbReference>
<evidence type="ECO:0000256" key="2">
    <source>
        <dbReference type="ARBA" id="ARBA00022679"/>
    </source>
</evidence>
<evidence type="ECO:0000256" key="6">
    <source>
        <dbReference type="ARBA" id="ARBA00022840"/>
    </source>
</evidence>
<dbReference type="EC" id="2.7.1.144" evidence="7 8"/>
<sequence length="310" mass="33683">MILSITMNPSVDIAYQIKDFHLDSVNRVEETYKTPGGKGLNVTRVLSQLNEAVVASGLIGGKLGEFIENELDKTDIKHSFYKITGDTRNCIAILHDGHQTEVLEQGPVITEAEAEGFLNHFEQLLTQVKAVAISGSLPKGIASTYYSQMIGICNRHNKPVVLDCSGEAMLEVLRGSGKPTVIKPNTEELSQILNKEITDDVDSLKAALSQDIFTGIEWIVVSLGSKGAFAKHQNTFYQVTIPKISVVNPVGSGDSTVAGIVSALVNDEADDSLLKKANTLGMLNAQEKLTGHVNLDNFEKLYDKIKVEEV</sequence>
<evidence type="ECO:0000256" key="9">
    <source>
        <dbReference type="PIRNR" id="PIRNR000535"/>
    </source>
</evidence>
<dbReference type="RefSeq" id="WP_010051918.1">
    <property type="nucleotide sequence ID" value="NZ_JALRMX010000010.1"/>
</dbReference>
<evidence type="ECO:0000256" key="3">
    <source>
        <dbReference type="ARBA" id="ARBA00022736"/>
    </source>
</evidence>
<keyword evidence="4 7" id="KW-0547">Nucleotide-binding</keyword>
<reference evidence="11" key="1">
    <citation type="submission" date="2015-04" db="EMBL/GenBank/DDBJ databases">
        <title>Carnobacterium maltaromaticum LMA28 complete chromosome sequence.</title>
        <authorList>
            <person name="Borges F."/>
            <person name="Cailliez-Grimal C."/>
        </authorList>
    </citation>
    <scope>NUCLEOTIDE SEQUENCE [LARGE SCALE GENOMIC DNA]</scope>
    <source>
        <strain evidence="11">LMA28</strain>
        <plasmid evidence="11">megaplasmid</plasmid>
    </source>
</reference>
<dbReference type="InterPro" id="IPR005926">
    <property type="entry name" value="LacC"/>
</dbReference>
<dbReference type="InterPro" id="IPR017583">
    <property type="entry name" value="Tagatose/fructose_Pkinase"/>
</dbReference>
<evidence type="ECO:0000256" key="7">
    <source>
        <dbReference type="HAMAP-Rule" id="MF_01557"/>
    </source>
</evidence>
<evidence type="ECO:0000256" key="4">
    <source>
        <dbReference type="ARBA" id="ARBA00022741"/>
    </source>
</evidence>